<name>A0AAV5DX07_ELECO</name>
<organism evidence="4 5">
    <name type="scientific">Eleusine coracana subsp. coracana</name>
    <dbReference type="NCBI Taxonomy" id="191504"/>
    <lineage>
        <taxon>Eukaryota</taxon>
        <taxon>Viridiplantae</taxon>
        <taxon>Streptophyta</taxon>
        <taxon>Embryophyta</taxon>
        <taxon>Tracheophyta</taxon>
        <taxon>Spermatophyta</taxon>
        <taxon>Magnoliopsida</taxon>
        <taxon>Liliopsida</taxon>
        <taxon>Poales</taxon>
        <taxon>Poaceae</taxon>
        <taxon>PACMAD clade</taxon>
        <taxon>Chloridoideae</taxon>
        <taxon>Cynodonteae</taxon>
        <taxon>Eleusininae</taxon>
        <taxon>Eleusine</taxon>
    </lineage>
</organism>
<feature type="compositionally biased region" description="Basic and acidic residues" evidence="2">
    <location>
        <begin position="167"/>
        <end position="178"/>
    </location>
</feature>
<proteinExistence type="predicted"/>
<dbReference type="PANTHER" id="PTHR31631:SF1">
    <property type="entry name" value="OS05G0466200 PROTEIN"/>
    <property type="match status" value="1"/>
</dbReference>
<sequence>MLQRAASNAYSWWWASHIRTTQSKWLDTTLGEMEDRVKSMLKLIGADADSFGKKAELYFRSRPELINHVEEMFRSYQALADRYDRISSELHRANHTIATVFPDQVQFSMQEGDGEGFPKALSGIDLSNFKFPALEGLPMGSPEHEQGYQPSAKERGSGAPEGPLPHDQGEGTRRDRQAAETNPGAADREGVLEDILRQRTREVSGH</sequence>
<protein>
    <recommendedName>
        <fullName evidence="3">NAB domain-containing protein</fullName>
    </recommendedName>
</protein>
<dbReference type="PROSITE" id="PS51774">
    <property type="entry name" value="NAB"/>
    <property type="match status" value="1"/>
</dbReference>
<evidence type="ECO:0000256" key="1">
    <source>
        <dbReference type="ARBA" id="ARBA00023054"/>
    </source>
</evidence>
<evidence type="ECO:0000313" key="4">
    <source>
        <dbReference type="EMBL" id="GJN14652.1"/>
    </source>
</evidence>
<reference evidence="4" key="1">
    <citation type="journal article" date="2018" name="DNA Res.">
        <title>Multiple hybrid de novo genome assembly of finger millet, an orphan allotetraploid crop.</title>
        <authorList>
            <person name="Hatakeyama M."/>
            <person name="Aluri S."/>
            <person name="Balachadran M.T."/>
            <person name="Sivarajan S.R."/>
            <person name="Patrignani A."/>
            <person name="Gruter S."/>
            <person name="Poveda L."/>
            <person name="Shimizu-Inatsugi R."/>
            <person name="Baeten J."/>
            <person name="Francoijs K.J."/>
            <person name="Nataraja K.N."/>
            <person name="Reddy Y.A.N."/>
            <person name="Phadnis S."/>
            <person name="Ravikumar R.L."/>
            <person name="Schlapbach R."/>
            <person name="Sreeman S.M."/>
            <person name="Shimizu K.K."/>
        </authorList>
    </citation>
    <scope>NUCLEOTIDE SEQUENCE</scope>
</reference>
<keyword evidence="1" id="KW-0175">Coiled coil</keyword>
<accession>A0AAV5DX07</accession>
<dbReference type="EMBL" id="BQKI01000071">
    <property type="protein sequence ID" value="GJN14652.1"/>
    <property type="molecule type" value="Genomic_DNA"/>
</dbReference>
<evidence type="ECO:0000259" key="3">
    <source>
        <dbReference type="PROSITE" id="PS51774"/>
    </source>
</evidence>
<feature type="compositionally biased region" description="Basic and acidic residues" evidence="2">
    <location>
        <begin position="186"/>
        <end position="206"/>
    </location>
</feature>
<feature type="domain" description="NAB" evidence="3">
    <location>
        <begin position="10"/>
        <end position="90"/>
    </location>
</feature>
<dbReference type="Pfam" id="PF07765">
    <property type="entry name" value="KIP1"/>
    <property type="match status" value="1"/>
</dbReference>
<comment type="caution">
    <text evidence="4">The sequence shown here is derived from an EMBL/GenBank/DDBJ whole genome shotgun (WGS) entry which is preliminary data.</text>
</comment>
<dbReference type="Proteomes" id="UP001054889">
    <property type="component" value="Unassembled WGS sequence"/>
</dbReference>
<dbReference type="AlphaFoldDB" id="A0AAV5DX07"/>
<dbReference type="GO" id="GO:0003779">
    <property type="term" value="F:actin binding"/>
    <property type="evidence" value="ECO:0007669"/>
    <property type="project" value="InterPro"/>
</dbReference>
<keyword evidence="5" id="KW-1185">Reference proteome</keyword>
<reference evidence="4" key="2">
    <citation type="submission" date="2021-12" db="EMBL/GenBank/DDBJ databases">
        <title>Resequencing data analysis of finger millet.</title>
        <authorList>
            <person name="Hatakeyama M."/>
            <person name="Aluri S."/>
            <person name="Balachadran M.T."/>
            <person name="Sivarajan S.R."/>
            <person name="Poveda L."/>
            <person name="Shimizu-Inatsugi R."/>
            <person name="Schlapbach R."/>
            <person name="Sreeman S.M."/>
            <person name="Shimizu K.K."/>
        </authorList>
    </citation>
    <scope>NUCLEOTIDE SEQUENCE</scope>
</reference>
<dbReference type="PANTHER" id="PTHR31631">
    <property type="entry name" value="PROTEIN NETWORKED 2D"/>
    <property type="match status" value="1"/>
</dbReference>
<gene>
    <name evidence="4" type="primary">gb01505</name>
    <name evidence="4" type="ORF">PR202_gb01505</name>
</gene>
<dbReference type="InterPro" id="IPR011684">
    <property type="entry name" value="NAB"/>
</dbReference>
<evidence type="ECO:0000256" key="2">
    <source>
        <dbReference type="SAM" id="MobiDB-lite"/>
    </source>
</evidence>
<feature type="compositionally biased region" description="Basic and acidic residues" evidence="2">
    <location>
        <begin position="142"/>
        <end position="156"/>
    </location>
</feature>
<evidence type="ECO:0000313" key="5">
    <source>
        <dbReference type="Proteomes" id="UP001054889"/>
    </source>
</evidence>
<feature type="region of interest" description="Disordered" evidence="2">
    <location>
        <begin position="135"/>
        <end position="206"/>
    </location>
</feature>